<evidence type="ECO:0000259" key="6">
    <source>
        <dbReference type="PROSITE" id="PS50878"/>
    </source>
</evidence>
<dbReference type="GO" id="GO:1901673">
    <property type="term" value="P:regulation of mitotic spindle assembly"/>
    <property type="evidence" value="ECO:0007669"/>
    <property type="project" value="TreeGrafter"/>
</dbReference>
<dbReference type="InterPro" id="IPR043502">
    <property type="entry name" value="DNA/RNA_pol_sf"/>
</dbReference>
<name>A0A8K0EL11_BRALA</name>
<dbReference type="Gene3D" id="1.10.287.1490">
    <property type="match status" value="2"/>
</dbReference>
<dbReference type="Pfam" id="PF07926">
    <property type="entry name" value="TPR_MLP1_2"/>
    <property type="match status" value="1"/>
</dbReference>
<feature type="compositionally biased region" description="Polar residues" evidence="5">
    <location>
        <begin position="1486"/>
        <end position="1496"/>
    </location>
</feature>
<accession>A0A8K0EL11</accession>
<feature type="region of interest" description="Disordered" evidence="5">
    <location>
        <begin position="1472"/>
        <end position="1501"/>
    </location>
</feature>
<dbReference type="Proteomes" id="UP000838412">
    <property type="component" value="Chromosome 2"/>
</dbReference>
<evidence type="ECO:0000313" key="7">
    <source>
        <dbReference type="EMBL" id="CAH1255218.1"/>
    </source>
</evidence>
<keyword evidence="8" id="KW-1185">Reference proteome</keyword>
<feature type="compositionally biased region" description="Acidic residues" evidence="5">
    <location>
        <begin position="2246"/>
        <end position="2269"/>
    </location>
</feature>
<dbReference type="PANTHER" id="PTHR18898:SF2">
    <property type="entry name" value="NUCLEOPROTEIN TPR"/>
    <property type="match status" value="1"/>
</dbReference>
<evidence type="ECO:0000256" key="4">
    <source>
        <dbReference type="SAM" id="Coils"/>
    </source>
</evidence>
<feature type="region of interest" description="Disordered" evidence="5">
    <location>
        <begin position="857"/>
        <end position="916"/>
    </location>
</feature>
<dbReference type="CDD" id="cd03714">
    <property type="entry name" value="RT_DIRS1"/>
    <property type="match status" value="1"/>
</dbReference>
<feature type="compositionally biased region" description="Basic and acidic residues" evidence="5">
    <location>
        <begin position="1311"/>
        <end position="1327"/>
    </location>
</feature>
<comment type="similarity">
    <text evidence="1">Belongs to the beta type-B retroviral polymerase family. HERV class-II K(HML-2) pol subfamily.</text>
</comment>
<feature type="coiled-coil region" evidence="4">
    <location>
        <begin position="705"/>
        <end position="753"/>
    </location>
</feature>
<feature type="compositionally biased region" description="Basic and acidic residues" evidence="5">
    <location>
        <begin position="1266"/>
        <end position="1283"/>
    </location>
</feature>
<protein>
    <recommendedName>
        <fullName evidence="2">ribonuclease H</fullName>
        <ecNumber evidence="2">3.1.26.4</ecNumber>
    </recommendedName>
</protein>
<feature type="region of interest" description="Disordered" evidence="5">
    <location>
        <begin position="1185"/>
        <end position="1209"/>
    </location>
</feature>
<sequence>MLHGGRLVHFLQKWQQLTSDPWVLQCVRGYKLEFATTPPIQRRLPSCRARGPQQVEVLNEEVGVLLSKGAIREVPYHSTQFVSTLFTVPKKTGGLRPVINLKPLNRYLQVRRFKMEGLGVLKHLLQPGDFMGKVDLKDAYFTIPVDVNSRRFLTFQWQGRFYQFQCVPFGVATAPRVFTKVLKVPIALLRRQGYRLIVYLDDVLVFGRTREGCREALMAVLQLLSSLGFVPNREKSILEPTQRITFLGSGIDSLRMIAFLPDGKVQELQQLAVATLSTDSLITARELASLIGKMQATTGAVWHAPLHFRSLQRLLITVLRVTRGNWEFLVPLTEAARADLRWWRDQLSNHNSRPILLPTADMVVETDASKIGWGGFCNGVHTGGRWSAEERTAHINVLELQAASLAVRGFCRELQSGHIRVRSDNSTVVAYLNHLGGTRSLELLSVTLDLWEWCTDRNLSISAEHIPGRDNVRADFSSRHFSVATEWTLDRHTFLSLQATFPLLSKGVDLFASRTNHQLPQFVSWHPEPEAIGTDAFTLRWNEWGMAYAFPPFILIARTLRKVQQDRAQVLLIAPVWDTAIWYPVLLEMLVGEPVLLPRHEHLLTQPESHRPHPEGKKLLLAAWPVCGDNTASPLREVLEFLLSLYEKGLQYRTLNVYRSAISTTHLPVEGQPLGQHPLVKRFLKGVFELRPALPKYSFTWDTRLEELQSQLTRSEGAHNSTREELRKANDFVQELKQQCSTLEGKLASTEMRLTQSQRQADPEGTSPMDTSSSLTDETKVLKNQLQLKEKEIAGLKEQVSLGKQHVEQYKNMATAMEKNLSEQNQASRQLQERLETRLKEATQTRETLEKQIQQLEKEKQAAGKELSEIRDSQGKHTADLRKSLSSLQTEVRDALQKAEDADRKEQEARNDLEQQVKLASEAQDKYERELMLHAADVQALSAVKEQLEDHNDKLSAAQEEARKAQEELRLGKVSREEQKRIQEQSMTTLQSRCQELEKQNNLLHEQIEKLSNQMLSLQARPSRETSVTAASVSEEGKSSEQLLEIIHFIRREKDIAETRFEVTQAESVRYQQRLEQLERQLTEAQQALGDERSRTEAAAQTALQHQELLKKVETLNVLTDSNKLLREEKERVEGQLQEVTAKVQQLQKDIEPLQENNRKLSTMNGSLQAAFTNVTIVHLSSPPGPAAVEGHRAAAGEQPSSSCRRTSSRCRRTTVQQLQKDIEPLQENNRKLSTMNGSLQAENTMLKKDVDRWTARTRQLIEQSNKADPEEIKRLTEERDNLQKQMSSNTEQMHKFRAEASRLNTQLSAEKNKTSEASRESMRLKTDVNQLKAQNSSLQGEMAGYKSFNTKQAQEIESLKKEVQAKSAEVEEKLKSVTVLKKIGRRYKSQFEEKNTECEALSKEMETVKKENEELKTKVAQAPAQGAAAEAATPQQQAQLEEKTKAVEEMQQQLKTFEDQVTKLRQEAAEVEEKLKKAEEEKTALQASETNLTKSLTDEKEKAKKVLFAAKQKIQQLTNQRDTRDKEVSELKDKSAAAEQSKEELELRLSSLKSQYEGKIMRLERQLSDVQEQNRHELDRQQQEQQDLQKRVEEQQRQLEARQKQLQVQQQHQVQQMMPSNEPPTANIRPMATPSTSTPTSKVHTVPPVMSGASSSHGSTHGSTHGSNKPTPRASIRPIAKAPATVSVTPTSSGSMTPTATVMPTTQADTQEVVTVAPVSGVVTVTNTMAVVQATSTQQATAFVQPTQQHSVVQAEVQDIQPSATVSPTPVDRTPTPVEQTATPPHPYEPQPGPSSAPEPSQDDAAPSGKRQREMSTPDVQGGDAHPVTKRAKTEAPTEEPTEVTEADQGLGEEESAEEPPAGTAGTAAMSQPAEDSDDDVIVVDDDDDEEEVDDEDEEEEYEEGDSVDEEDYEDDVEEEGSEGEEEMEEEQEEEEEETYEMGEEGESGEEMQEEDAEEEEEEEEELGDEEQGSDEDVVEIVDDDDEPAMQGRDQLRSEAAQPMSTDQDNQQSRQQPQEESRPVIQSRPRQPVPTLTVQPPPTDQSQPQPIQPQRIPPRLEPRLLPTGRAQLAPFSLGPGHGGPAFEDVDDCTVPSTPTLFVPRRTDGFAEALNSPQIQGVRFSFGPPSEIAEMQRAQPGLAQLATQGALGMDDTHMDLLGGEDEGSGRSVPTTPVHLTAPVTVFSEGGPSVLEHVEMSTVQSIPRVPSPRTSPRAVPVSEPPSEQASQDVPQSSGDSQTGLEDPSLEEEEVEGREGDEEIEEPEDEGKEATTSGESRPKPNIKPVVWSESSTSTSQPPAQHHPPQRGRPNRRIRVRGEEQISKHYYCNSCFFHCNFMFTVFTVTCPLYRELTVSLKKPVIIYDSFTHPFCKSLAATVKFKFTENVHFPYTVKFCYREDKLN</sequence>
<feature type="region of interest" description="Disordered" evidence="5">
    <location>
        <begin position="753"/>
        <end position="776"/>
    </location>
</feature>
<dbReference type="GO" id="GO:0017056">
    <property type="term" value="F:structural constituent of nuclear pore"/>
    <property type="evidence" value="ECO:0007669"/>
    <property type="project" value="TreeGrafter"/>
</dbReference>
<feature type="compositionally biased region" description="Basic and acidic residues" evidence="5">
    <location>
        <begin position="1568"/>
        <end position="1604"/>
    </location>
</feature>
<feature type="compositionally biased region" description="Polar residues" evidence="5">
    <location>
        <begin position="2290"/>
        <end position="2300"/>
    </location>
</feature>
<feature type="compositionally biased region" description="Acidic residues" evidence="5">
    <location>
        <begin position="1838"/>
        <end position="1859"/>
    </location>
</feature>
<feature type="region of interest" description="Disordered" evidence="5">
    <location>
        <begin position="1306"/>
        <end position="1327"/>
    </location>
</feature>
<dbReference type="CDD" id="cd09275">
    <property type="entry name" value="RNase_HI_RT_DIRS1"/>
    <property type="match status" value="1"/>
</dbReference>
<feature type="compositionally biased region" description="Basic and acidic residues" evidence="5">
    <location>
        <begin position="1522"/>
        <end position="1547"/>
    </location>
</feature>
<evidence type="ECO:0000313" key="8">
    <source>
        <dbReference type="Proteomes" id="UP000838412"/>
    </source>
</evidence>
<proteinExistence type="inferred from homology"/>
<feature type="compositionally biased region" description="Low complexity" evidence="5">
    <location>
        <begin position="1634"/>
        <end position="1668"/>
    </location>
</feature>
<keyword evidence="3" id="KW-0238">DNA-binding</keyword>
<feature type="compositionally biased region" description="Basic and acidic residues" evidence="5">
    <location>
        <begin position="1472"/>
        <end position="1484"/>
    </location>
</feature>
<feature type="compositionally biased region" description="Acidic residues" evidence="5">
    <location>
        <begin position="1876"/>
        <end position="1989"/>
    </location>
</feature>
<dbReference type="InterPro" id="IPR010998">
    <property type="entry name" value="Integrase_recombinase_N"/>
</dbReference>
<feature type="domain" description="Reverse transcriptase" evidence="6">
    <location>
        <begin position="69"/>
        <end position="251"/>
    </location>
</feature>
<feature type="region of interest" description="Disordered" evidence="5">
    <location>
        <begin position="1413"/>
        <end position="1442"/>
    </location>
</feature>
<feature type="region of interest" description="Disordered" evidence="5">
    <location>
        <begin position="2200"/>
        <end position="2313"/>
    </location>
</feature>
<reference evidence="7" key="1">
    <citation type="submission" date="2022-01" db="EMBL/GenBank/DDBJ databases">
        <authorList>
            <person name="Braso-Vives M."/>
        </authorList>
    </citation>
    <scope>NUCLEOTIDE SEQUENCE</scope>
</reference>
<dbReference type="OrthoDB" id="343070at2759"/>
<dbReference type="InterPro" id="IPR012929">
    <property type="entry name" value="Nucleoprot-TPR/MLP1-2_dom"/>
</dbReference>
<dbReference type="PANTHER" id="PTHR18898">
    <property type="entry name" value="NUCLEOPROTEIN TPR-RELATED"/>
    <property type="match status" value="1"/>
</dbReference>
<dbReference type="Gene3D" id="3.30.70.270">
    <property type="match status" value="1"/>
</dbReference>
<dbReference type="GO" id="GO:0034399">
    <property type="term" value="C:nuclear periphery"/>
    <property type="evidence" value="ECO:0007669"/>
    <property type="project" value="UniProtKB-ARBA"/>
</dbReference>
<dbReference type="EC" id="3.1.26.4" evidence="2"/>
<feature type="compositionally biased region" description="Pro residues" evidence="5">
    <location>
        <begin position="1785"/>
        <end position="1798"/>
    </location>
</feature>
<feature type="compositionally biased region" description="Polar residues" evidence="5">
    <location>
        <begin position="1687"/>
        <end position="1699"/>
    </location>
</feature>
<dbReference type="InterPro" id="IPR043128">
    <property type="entry name" value="Rev_trsase/Diguanyl_cyclase"/>
</dbReference>
<dbReference type="Pfam" id="PF00078">
    <property type="entry name" value="RVT_1"/>
    <property type="match status" value="1"/>
</dbReference>
<evidence type="ECO:0000256" key="1">
    <source>
        <dbReference type="ARBA" id="ARBA00010879"/>
    </source>
</evidence>
<feature type="region of interest" description="Disordered" evidence="5">
    <location>
        <begin position="1263"/>
        <end position="1290"/>
    </location>
</feature>
<feature type="region of interest" description="Disordered" evidence="5">
    <location>
        <begin position="1762"/>
        <end position="2092"/>
    </location>
</feature>
<dbReference type="Gene3D" id="3.10.10.10">
    <property type="entry name" value="HIV Type 1 Reverse Transcriptase, subunit A, domain 1"/>
    <property type="match status" value="1"/>
</dbReference>
<evidence type="ECO:0000256" key="2">
    <source>
        <dbReference type="ARBA" id="ARBA00012180"/>
    </source>
</evidence>
<feature type="compositionally biased region" description="Low complexity" evidence="5">
    <location>
        <begin position="1421"/>
        <end position="1440"/>
    </location>
</feature>
<dbReference type="GO" id="GO:0006606">
    <property type="term" value="P:protein import into nucleus"/>
    <property type="evidence" value="ECO:0007669"/>
    <property type="project" value="InterPro"/>
</dbReference>
<dbReference type="GO" id="GO:0004523">
    <property type="term" value="F:RNA-DNA hybrid ribonuclease activity"/>
    <property type="evidence" value="ECO:0007669"/>
    <property type="project" value="UniProtKB-EC"/>
</dbReference>
<dbReference type="GO" id="GO:0006406">
    <property type="term" value="P:mRNA export from nucleus"/>
    <property type="evidence" value="ECO:0007669"/>
    <property type="project" value="TreeGrafter"/>
</dbReference>
<organism evidence="7 8">
    <name type="scientific">Branchiostoma lanceolatum</name>
    <name type="common">Common lancelet</name>
    <name type="synonym">Amphioxus lanceolatum</name>
    <dbReference type="NCBI Taxonomy" id="7740"/>
    <lineage>
        <taxon>Eukaryota</taxon>
        <taxon>Metazoa</taxon>
        <taxon>Chordata</taxon>
        <taxon>Cephalochordata</taxon>
        <taxon>Leptocardii</taxon>
        <taxon>Amphioxiformes</taxon>
        <taxon>Branchiostomatidae</taxon>
        <taxon>Branchiostoma</taxon>
    </lineage>
</organism>
<dbReference type="Gene3D" id="1.10.150.130">
    <property type="match status" value="1"/>
</dbReference>
<dbReference type="PROSITE" id="PS50878">
    <property type="entry name" value="RT_POL"/>
    <property type="match status" value="1"/>
</dbReference>
<feature type="compositionally biased region" description="Low complexity" evidence="5">
    <location>
        <begin position="2030"/>
        <end position="2055"/>
    </location>
</feature>
<feature type="region of interest" description="Disordered" evidence="5">
    <location>
        <begin position="1515"/>
        <end position="1547"/>
    </location>
</feature>
<keyword evidence="4" id="KW-0175">Coiled coil</keyword>
<feature type="region of interest" description="Disordered" evidence="5">
    <location>
        <begin position="1568"/>
        <end position="1699"/>
    </location>
</feature>
<dbReference type="InterPro" id="IPR000477">
    <property type="entry name" value="RT_dom"/>
</dbReference>
<feature type="compositionally biased region" description="Basic and acidic residues" evidence="5">
    <location>
        <begin position="857"/>
        <end position="883"/>
    </location>
</feature>
<dbReference type="GO" id="GO:0005643">
    <property type="term" value="C:nuclear pore"/>
    <property type="evidence" value="ECO:0007669"/>
    <property type="project" value="TreeGrafter"/>
</dbReference>
<feature type="compositionally biased region" description="Polar residues" evidence="5">
    <location>
        <begin position="2224"/>
        <end position="2242"/>
    </location>
</feature>
<dbReference type="SUPFAM" id="SSF56672">
    <property type="entry name" value="DNA/RNA polymerases"/>
    <property type="match status" value="1"/>
</dbReference>
<feature type="compositionally biased region" description="Low complexity" evidence="5">
    <location>
        <begin position="1605"/>
        <end position="1617"/>
    </location>
</feature>
<evidence type="ECO:0000256" key="3">
    <source>
        <dbReference type="ARBA" id="ARBA00023125"/>
    </source>
</evidence>
<dbReference type="EMBL" id="OV696687">
    <property type="protein sequence ID" value="CAH1255218.1"/>
    <property type="molecule type" value="Genomic_DNA"/>
</dbReference>
<feature type="coiled-coil region" evidence="4">
    <location>
        <begin position="1061"/>
        <end position="1164"/>
    </location>
</feature>
<feature type="region of interest" description="Disordered" evidence="5">
    <location>
        <begin position="2154"/>
        <end position="2176"/>
    </location>
</feature>
<gene>
    <name evidence="7" type="primary">TPR</name>
    <name evidence="7" type="ORF">BLAG_LOCUS14356</name>
</gene>
<feature type="compositionally biased region" description="Basic and acidic residues" evidence="5">
    <location>
        <begin position="891"/>
        <end position="915"/>
    </location>
</feature>
<dbReference type="GO" id="GO:0003677">
    <property type="term" value="F:DNA binding"/>
    <property type="evidence" value="ECO:0007669"/>
    <property type="project" value="UniProtKB-KW"/>
</dbReference>
<evidence type="ECO:0000256" key="5">
    <source>
        <dbReference type="SAM" id="MobiDB-lite"/>
    </source>
</evidence>